<dbReference type="Proteomes" id="UP001443914">
    <property type="component" value="Unassembled WGS sequence"/>
</dbReference>
<sequence>MSQTKLSLKLMVDTNAKKVLFAEVGKDFVDFLFHIMLLPVGTIVKLLNVDGMVGSLGSLYKSIESLNSDYFLTNLDKDAVLKPVSSVSVPLLSLNDTPSCPSTLKFYQCNSYENCSYITDQKGTACHSCGNAMSQQVSWINRAGNVGVKASSSGTGGYVKGMTTYMVMDNLEVKPMSAISGITLINKFNVRDVSALVEKEVEVSLKEGLAMLKASLETNAVLTTVFIGK</sequence>
<reference evidence="1" key="1">
    <citation type="submission" date="2024-03" db="EMBL/GenBank/DDBJ databases">
        <title>WGS assembly of Saponaria officinalis var. Norfolk2.</title>
        <authorList>
            <person name="Jenkins J."/>
            <person name="Shu S."/>
            <person name="Grimwood J."/>
            <person name="Barry K."/>
            <person name="Goodstein D."/>
            <person name="Schmutz J."/>
            <person name="Leebens-Mack J."/>
            <person name="Osbourn A."/>
        </authorList>
    </citation>
    <scope>NUCLEOTIDE SEQUENCE [LARGE SCALE GENOMIC DNA]</scope>
    <source>
        <strain evidence="1">JIC</strain>
    </source>
</reference>
<evidence type="ECO:0000313" key="1">
    <source>
        <dbReference type="EMBL" id="KAK9700046.1"/>
    </source>
</evidence>
<dbReference type="Pfam" id="PF05056">
    <property type="entry name" value="DUF674"/>
    <property type="match status" value="1"/>
</dbReference>
<dbReference type="PANTHER" id="PTHR33103">
    <property type="entry name" value="OS01G0153900 PROTEIN"/>
    <property type="match status" value="1"/>
</dbReference>
<protein>
    <recommendedName>
        <fullName evidence="3">DUF674 domain-containing protein</fullName>
    </recommendedName>
</protein>
<evidence type="ECO:0000313" key="2">
    <source>
        <dbReference type="Proteomes" id="UP001443914"/>
    </source>
</evidence>
<dbReference type="InterPro" id="IPR007750">
    <property type="entry name" value="DUF674"/>
</dbReference>
<dbReference type="EMBL" id="JBDFQZ010000008">
    <property type="protein sequence ID" value="KAK9700046.1"/>
    <property type="molecule type" value="Genomic_DNA"/>
</dbReference>
<comment type="caution">
    <text evidence="1">The sequence shown here is derived from an EMBL/GenBank/DDBJ whole genome shotgun (WGS) entry which is preliminary data.</text>
</comment>
<organism evidence="1 2">
    <name type="scientific">Saponaria officinalis</name>
    <name type="common">Common soapwort</name>
    <name type="synonym">Lychnis saponaria</name>
    <dbReference type="NCBI Taxonomy" id="3572"/>
    <lineage>
        <taxon>Eukaryota</taxon>
        <taxon>Viridiplantae</taxon>
        <taxon>Streptophyta</taxon>
        <taxon>Embryophyta</taxon>
        <taxon>Tracheophyta</taxon>
        <taxon>Spermatophyta</taxon>
        <taxon>Magnoliopsida</taxon>
        <taxon>eudicotyledons</taxon>
        <taxon>Gunneridae</taxon>
        <taxon>Pentapetalae</taxon>
        <taxon>Caryophyllales</taxon>
        <taxon>Caryophyllaceae</taxon>
        <taxon>Caryophylleae</taxon>
        <taxon>Saponaria</taxon>
    </lineage>
</organism>
<proteinExistence type="predicted"/>
<dbReference type="AlphaFoldDB" id="A0AAW1JCD5"/>
<gene>
    <name evidence="1" type="ORF">RND81_08G213800</name>
</gene>
<evidence type="ECO:0008006" key="3">
    <source>
        <dbReference type="Google" id="ProtNLM"/>
    </source>
</evidence>
<accession>A0AAW1JCD5</accession>
<keyword evidence="2" id="KW-1185">Reference proteome</keyword>
<name>A0AAW1JCD5_SAPOF</name>
<dbReference type="PANTHER" id="PTHR33103:SF19">
    <property type="entry name" value="OS09G0544700 PROTEIN"/>
    <property type="match status" value="1"/>
</dbReference>